<evidence type="ECO:0000256" key="1">
    <source>
        <dbReference type="SAM" id="Coils"/>
    </source>
</evidence>
<dbReference type="Proteomes" id="UP000324831">
    <property type="component" value="Unassembled WGS sequence"/>
</dbReference>
<dbReference type="EMBL" id="BIMN01000002">
    <property type="protein sequence ID" value="GCE63453.1"/>
    <property type="molecule type" value="Genomic_DNA"/>
</dbReference>
<feature type="coiled-coil region" evidence="1">
    <location>
        <begin position="268"/>
        <end position="313"/>
    </location>
</feature>
<organism evidence="2 3">
    <name type="scientific">Candidatus Mycoplasma haematohominis</name>
    <dbReference type="NCBI Taxonomy" id="1494318"/>
    <lineage>
        <taxon>Bacteria</taxon>
        <taxon>Bacillati</taxon>
        <taxon>Mycoplasmatota</taxon>
        <taxon>Mollicutes</taxon>
        <taxon>Mycoplasmataceae</taxon>
        <taxon>Mycoplasma</taxon>
    </lineage>
</organism>
<accession>A0A478FPW9</accession>
<protein>
    <submittedName>
        <fullName evidence="2">Uncharacterized protein</fullName>
    </submittedName>
</protein>
<name>A0A478FPW9_9MOLU</name>
<dbReference type="AlphaFoldDB" id="A0A478FPW9"/>
<proteinExistence type="predicted"/>
<reference evidence="2 3" key="1">
    <citation type="submission" date="2019-01" db="EMBL/GenBank/DDBJ databases">
        <title>Draft genome sequences of Candidatus Mycoplasma haemohominis SWG34-3 identified from a patient with pyrexia, anemia and liver dysfunction.</title>
        <authorList>
            <person name="Sekizuka T."/>
            <person name="Hattori N."/>
            <person name="Katano H."/>
            <person name="Takuma T."/>
            <person name="Ito T."/>
            <person name="Arai N."/>
            <person name="Yanai R."/>
            <person name="Ishii S."/>
            <person name="Miura Y."/>
            <person name="Tokunaga T."/>
            <person name="Watanabe H."/>
            <person name="Nomura N."/>
            <person name="Eguchi J."/>
            <person name="Arai T."/>
            <person name="Hasegawa H."/>
            <person name="Nakamaki T."/>
            <person name="Wakita T."/>
            <person name="Niki Y."/>
            <person name="Kuroda M."/>
        </authorList>
    </citation>
    <scope>NUCLEOTIDE SEQUENCE [LARGE SCALE GENOMIC DNA]</scope>
    <source>
        <strain evidence="2">SWG34-3</strain>
    </source>
</reference>
<evidence type="ECO:0000313" key="3">
    <source>
        <dbReference type="Proteomes" id="UP000324831"/>
    </source>
</evidence>
<evidence type="ECO:0000313" key="2">
    <source>
        <dbReference type="EMBL" id="GCE63453.1"/>
    </source>
</evidence>
<keyword evidence="1" id="KW-0175">Coiled coil</keyword>
<gene>
    <name evidence="2" type="ORF">MHSWG343_04500</name>
</gene>
<comment type="caution">
    <text evidence="2">The sequence shown here is derived from an EMBL/GenBank/DDBJ whole genome shotgun (WGS) entry which is preliminary data.</text>
</comment>
<sequence>MMNYFIFTVPTLGVGTKIGFSLGLLALATTSTAFSFISYNSKTLSDLEAIKKPSEDFLNDIFSGLFTTGGGNIYKKYEEWTGKAKKENIKDNFDSENIDRFNGAYKSWIAGAKTLGSSLNDETIQDINYYLFKLGGFTKAILKTIPYAFRDSIFEEVGLKRRRLLFGYRQIKNLVGTDEFKKFTEEIKKVIKKHESIVDQLTAKDGTDVLNILKHISQEESKAKYALKSIADRAKTAEGKNYSSYSNPKEELLKDLFVGDWKIIKQKVEETKKGIEALKEVLEKIEELGGNQIEEFAKIIEELISKLPEAETKEETA</sequence>